<dbReference type="InterPro" id="IPR032867">
    <property type="entry name" value="DYW_dom"/>
</dbReference>
<dbReference type="FunFam" id="1.25.40.10:FF:001767">
    <property type="entry name" value="Pentatricopeptide repeat-containing protein At5g15340, mitochondrial"/>
    <property type="match status" value="1"/>
</dbReference>
<dbReference type="Pfam" id="PF01535">
    <property type="entry name" value="PPR"/>
    <property type="match status" value="3"/>
</dbReference>
<dbReference type="PANTHER" id="PTHR47926:SF342">
    <property type="entry name" value="TETRATRICOPEPTIDE-LIKE HELICAL DOMAIN-CONTAINING PROTEIN-RELATED"/>
    <property type="match status" value="1"/>
</dbReference>
<organism evidence="5 6">
    <name type="scientific">Vitis vinifera</name>
    <name type="common">Grape</name>
    <dbReference type="NCBI Taxonomy" id="29760"/>
    <lineage>
        <taxon>Eukaryota</taxon>
        <taxon>Viridiplantae</taxon>
        <taxon>Streptophyta</taxon>
        <taxon>Embryophyta</taxon>
        <taxon>Tracheophyta</taxon>
        <taxon>Spermatophyta</taxon>
        <taxon>Magnoliopsida</taxon>
        <taxon>eudicotyledons</taxon>
        <taxon>Gunneridae</taxon>
        <taxon>Pentapetalae</taxon>
        <taxon>rosids</taxon>
        <taxon>Vitales</taxon>
        <taxon>Vitaceae</taxon>
        <taxon>Viteae</taxon>
        <taxon>Vitis</taxon>
    </lineage>
</organism>
<comment type="caution">
    <text evidence="5">The sequence shown here is derived from an EMBL/GenBank/DDBJ whole genome shotgun (WGS) entry which is preliminary data.</text>
</comment>
<dbReference type="AlphaFoldDB" id="A0A438KRA3"/>
<dbReference type="Proteomes" id="UP000288805">
    <property type="component" value="Unassembled WGS sequence"/>
</dbReference>
<dbReference type="EMBL" id="QGNW01000001">
    <property type="protein sequence ID" value="RVX23728.1"/>
    <property type="molecule type" value="Genomic_DNA"/>
</dbReference>
<dbReference type="FunFam" id="1.25.40.10:FF:000351">
    <property type="entry name" value="Pentatricopeptide repeat-containing protein"/>
    <property type="match status" value="1"/>
</dbReference>
<feature type="repeat" description="PPR" evidence="3">
    <location>
        <begin position="141"/>
        <end position="175"/>
    </location>
</feature>
<feature type="repeat" description="PPR" evidence="3">
    <location>
        <begin position="243"/>
        <end position="277"/>
    </location>
</feature>
<feature type="repeat" description="PPR" evidence="3">
    <location>
        <begin position="344"/>
        <end position="378"/>
    </location>
</feature>
<dbReference type="Pfam" id="PF20430">
    <property type="entry name" value="Eplus_motif"/>
    <property type="match status" value="1"/>
</dbReference>
<dbReference type="Pfam" id="PF13041">
    <property type="entry name" value="PPR_2"/>
    <property type="match status" value="4"/>
</dbReference>
<dbReference type="SUPFAM" id="SSF48452">
    <property type="entry name" value="TPR-like"/>
    <property type="match status" value="1"/>
</dbReference>
<dbReference type="GO" id="GO:0003723">
    <property type="term" value="F:RNA binding"/>
    <property type="evidence" value="ECO:0007669"/>
    <property type="project" value="InterPro"/>
</dbReference>
<dbReference type="FunFam" id="1.25.40.10:FF:001103">
    <property type="entry name" value="Glycerol-3-phosphate dehydrogenase [NAD(+)]"/>
    <property type="match status" value="1"/>
</dbReference>
<dbReference type="Gene3D" id="1.25.40.10">
    <property type="entry name" value="Tetratricopeptide repeat domain"/>
    <property type="match status" value="5"/>
</dbReference>
<proteinExistence type="inferred from homology"/>
<dbReference type="InterPro" id="IPR046960">
    <property type="entry name" value="PPR_At4g14850-like_plant"/>
</dbReference>
<dbReference type="Pfam" id="PF20431">
    <property type="entry name" value="E_motif"/>
    <property type="match status" value="1"/>
</dbReference>
<evidence type="ECO:0000256" key="3">
    <source>
        <dbReference type="PROSITE-ProRule" id="PRU00708"/>
    </source>
</evidence>
<dbReference type="InterPro" id="IPR002885">
    <property type="entry name" value="PPR_rpt"/>
</dbReference>
<dbReference type="FunFam" id="1.25.40.10:FF:000285">
    <property type="entry name" value="Pentatricopeptide repeat-containing protein, chloroplastic"/>
    <property type="match status" value="2"/>
</dbReference>
<reference evidence="5 6" key="1">
    <citation type="journal article" date="2018" name="PLoS Genet.">
        <title>Population sequencing reveals clonal diversity and ancestral inbreeding in the grapevine cultivar Chardonnay.</title>
        <authorList>
            <person name="Roach M.J."/>
            <person name="Johnson D.L."/>
            <person name="Bohlmann J."/>
            <person name="van Vuuren H.J."/>
            <person name="Jones S.J."/>
            <person name="Pretorius I.S."/>
            <person name="Schmidt S.A."/>
            <person name="Borneman A.R."/>
        </authorList>
    </citation>
    <scope>NUCLEOTIDE SEQUENCE [LARGE SCALE GENOMIC DNA]</scope>
    <source>
        <strain evidence="6">cv. Chardonnay</strain>
        <tissue evidence="5">Leaf</tissue>
    </source>
</reference>
<dbReference type="InterPro" id="IPR011990">
    <property type="entry name" value="TPR-like_helical_dom_sf"/>
</dbReference>
<dbReference type="PROSITE" id="PS51375">
    <property type="entry name" value="PPR"/>
    <property type="match status" value="4"/>
</dbReference>
<sequence>MIHYVGSGHGLESLAPCQKEMQRCLLERTVGFPENLNWFTIQHAKPRPIPPSIVKSFTCAAKSFFATAHNGASFSESLQLYSSLIQQCIGIKSITDITKIQSHALKRGFHHSLGNKLIDAYLKCGSVVYARKVFDEVPHRHIVAWNSMIASYIRNGRSKEAIDIYQRMVPDGILPDEFTFSSVFKAFSDLGLVHEGQRAHGQSVVLGVGVSNVFVGSALVDMYAKFGKMRDARLVSDQVVGKDVVLFTALIVGYSHHGEDGESLQVFRNMTKKGIEANEYTLSSVLVCCGNLEDLTSGRLIHGLIVKAGLESAVASQTSLLTMYYRCGLVDDSLKVFKQFINPNQVTWTSVIVGLVQNGREEIALLKFRQMLRSSITPNSFTLSSVLRACSSLAMLEQGKQIHAIVMKFGLDIDKYVGAALIDFYGKCGSTEIARSVFNGLLEVDVVSVNSMIYSYAQNGFGHEALQLFSGMKDTGLEPNNVTWLGVLSACNNAGLLEEGCHIFSSARNSGNIELTKDHYACMVDLLGRAGRLKEAEMLINQVNISDVVIWRTLLSACRIHGDVEMAKRVMNRVIDLAPEDGGTHVLLSNLYASTGNWSKVIEMKSAMREMRLKKNPAMSWVDVEREIHTFMAGDWSHPNFRDIREKLEELIEKVKELGYVPDTRFVLQDLDEEKKIRSLYYHSEKLAVAFALWRSNYKNTTIRILKNLRVCGDCHTWMKFVSKIVGRDIIARDVKRFHHFRNGLCSCVGRAAPTPLALGNLKLLGLSSDYCCGNPVDNVTPYTNEQPHLYLSIFMVGRSF</sequence>
<accession>A0A438KRA3</accession>
<dbReference type="NCBIfam" id="TIGR00756">
    <property type="entry name" value="PPR"/>
    <property type="match status" value="4"/>
</dbReference>
<name>A0A438KRA3_VITVI</name>
<evidence type="ECO:0000313" key="5">
    <source>
        <dbReference type="EMBL" id="RVX23728.1"/>
    </source>
</evidence>
<gene>
    <name evidence="5" type="primary">PCMP-H47</name>
    <name evidence="5" type="ORF">CK203_000590</name>
</gene>
<evidence type="ECO:0000256" key="1">
    <source>
        <dbReference type="ARBA" id="ARBA00006643"/>
    </source>
</evidence>
<dbReference type="InterPro" id="IPR046849">
    <property type="entry name" value="E2_motif"/>
</dbReference>
<dbReference type="OrthoDB" id="185373at2759"/>
<feature type="domain" description="DYW" evidence="4">
    <location>
        <begin position="659"/>
        <end position="749"/>
    </location>
</feature>
<feature type="repeat" description="PPR" evidence="3">
    <location>
        <begin position="445"/>
        <end position="479"/>
    </location>
</feature>
<evidence type="ECO:0000256" key="2">
    <source>
        <dbReference type="ARBA" id="ARBA00022737"/>
    </source>
</evidence>
<protein>
    <submittedName>
        <fullName evidence="5">Pentatricopeptide repeat-containing protein</fullName>
    </submittedName>
</protein>
<keyword evidence="2" id="KW-0677">Repeat</keyword>
<dbReference type="PANTHER" id="PTHR47926">
    <property type="entry name" value="PENTATRICOPEPTIDE REPEAT-CONTAINING PROTEIN"/>
    <property type="match status" value="1"/>
</dbReference>
<dbReference type="Pfam" id="PF14432">
    <property type="entry name" value="DYW_deaminase"/>
    <property type="match status" value="1"/>
</dbReference>
<dbReference type="InterPro" id="IPR046848">
    <property type="entry name" value="E_motif"/>
</dbReference>
<evidence type="ECO:0000259" key="4">
    <source>
        <dbReference type="Pfam" id="PF14432"/>
    </source>
</evidence>
<comment type="similarity">
    <text evidence="1">Belongs to the PPR family. PCMP-H subfamily.</text>
</comment>
<dbReference type="GO" id="GO:0008270">
    <property type="term" value="F:zinc ion binding"/>
    <property type="evidence" value="ECO:0007669"/>
    <property type="project" value="InterPro"/>
</dbReference>
<evidence type="ECO:0000313" key="6">
    <source>
        <dbReference type="Proteomes" id="UP000288805"/>
    </source>
</evidence>
<dbReference type="GO" id="GO:0009451">
    <property type="term" value="P:RNA modification"/>
    <property type="evidence" value="ECO:0007669"/>
    <property type="project" value="InterPro"/>
</dbReference>